<evidence type="ECO:0000256" key="1">
    <source>
        <dbReference type="ARBA" id="ARBA00004236"/>
    </source>
</evidence>
<comment type="caution">
    <text evidence="7">The sequence shown here is derived from an EMBL/GenBank/DDBJ whole genome shotgun (WGS) entry which is preliminary data.</text>
</comment>
<keyword evidence="5" id="KW-0472">Membrane</keyword>
<evidence type="ECO:0000256" key="3">
    <source>
        <dbReference type="ARBA" id="ARBA00022676"/>
    </source>
</evidence>
<keyword evidence="8" id="KW-1185">Reference proteome</keyword>
<dbReference type="PANTHER" id="PTHR43646">
    <property type="entry name" value="GLYCOSYLTRANSFERASE"/>
    <property type="match status" value="1"/>
</dbReference>
<dbReference type="AlphaFoldDB" id="A0A2P7QSN8"/>
<evidence type="ECO:0000313" key="8">
    <source>
        <dbReference type="Proteomes" id="UP000241167"/>
    </source>
</evidence>
<dbReference type="InterPro" id="IPR001173">
    <property type="entry name" value="Glyco_trans_2-like"/>
</dbReference>
<dbReference type="Pfam" id="PF00535">
    <property type="entry name" value="Glycos_transf_2"/>
    <property type="match status" value="1"/>
</dbReference>
<dbReference type="OrthoDB" id="9807795at2"/>
<dbReference type="NCBIfam" id="TIGR04283">
    <property type="entry name" value="glyco_like_mftF"/>
    <property type="match status" value="1"/>
</dbReference>
<gene>
    <name evidence="7" type="ORF">C7I55_08475</name>
</gene>
<evidence type="ECO:0000256" key="4">
    <source>
        <dbReference type="ARBA" id="ARBA00022679"/>
    </source>
</evidence>
<evidence type="ECO:0000256" key="5">
    <source>
        <dbReference type="ARBA" id="ARBA00023136"/>
    </source>
</evidence>
<dbReference type="CDD" id="cd02522">
    <property type="entry name" value="GT_2_like_a"/>
    <property type="match status" value="1"/>
</dbReference>
<dbReference type="InterPro" id="IPR026461">
    <property type="entry name" value="Trfase_2_rSAM/seldom_assoc"/>
</dbReference>
<feature type="domain" description="Glycosyltransferase 2-like" evidence="6">
    <location>
        <begin position="5"/>
        <end position="99"/>
    </location>
</feature>
<dbReference type="GO" id="GO:0005886">
    <property type="term" value="C:plasma membrane"/>
    <property type="evidence" value="ECO:0007669"/>
    <property type="project" value="UniProtKB-SubCell"/>
</dbReference>
<comment type="subcellular location">
    <subcellularLocation>
        <location evidence="1">Cell membrane</location>
    </subcellularLocation>
</comment>
<sequence>MFRLSVVVPTLDAAATLPACLAALAGADEVIVADGGSADATCDIAATAGATVIVGARGRGRQLAAGAEAASGDWLLFLHADTILSADWRSAVLDHVRAAPDRPGCFRFQLDDRAWQARLIERGVAVRVRLLGLPYGDQGLLVSRPVYDVAGGYRPLPLMEDVDLVRRLLRPALLGADAVTSADRWRRDGWFRRSARNLALLTLWRLGLSPAAAARLYG</sequence>
<dbReference type="GO" id="GO:0016757">
    <property type="term" value="F:glycosyltransferase activity"/>
    <property type="evidence" value="ECO:0007669"/>
    <property type="project" value="UniProtKB-KW"/>
</dbReference>
<accession>A0A2P7QSN8</accession>
<organism evidence="7 8">
    <name type="scientific">Allosphingosinicella deserti</name>
    <dbReference type="NCBI Taxonomy" id="2116704"/>
    <lineage>
        <taxon>Bacteria</taxon>
        <taxon>Pseudomonadati</taxon>
        <taxon>Pseudomonadota</taxon>
        <taxon>Alphaproteobacteria</taxon>
        <taxon>Sphingomonadales</taxon>
        <taxon>Sphingomonadaceae</taxon>
        <taxon>Allosphingosinicella</taxon>
    </lineage>
</organism>
<proteinExistence type="predicted"/>
<dbReference type="PANTHER" id="PTHR43646:SF2">
    <property type="entry name" value="GLYCOSYLTRANSFERASE 2-LIKE DOMAIN-CONTAINING PROTEIN"/>
    <property type="match status" value="1"/>
</dbReference>
<evidence type="ECO:0000313" key="7">
    <source>
        <dbReference type="EMBL" id="PSJ40975.1"/>
    </source>
</evidence>
<dbReference type="InterPro" id="IPR029044">
    <property type="entry name" value="Nucleotide-diphossugar_trans"/>
</dbReference>
<keyword evidence="4 7" id="KW-0808">Transferase</keyword>
<dbReference type="Proteomes" id="UP000241167">
    <property type="component" value="Unassembled WGS sequence"/>
</dbReference>
<reference evidence="7 8" key="1">
    <citation type="submission" date="2018-03" db="EMBL/GenBank/DDBJ databases">
        <title>The draft genome of Sphingosinicella sp. GL-C-18.</title>
        <authorList>
            <person name="Liu L."/>
            <person name="Li L."/>
            <person name="Liang L."/>
            <person name="Zhang X."/>
            <person name="Wang T."/>
        </authorList>
    </citation>
    <scope>NUCLEOTIDE SEQUENCE [LARGE SCALE GENOMIC DNA]</scope>
    <source>
        <strain evidence="7 8">GL-C-18</strain>
    </source>
</reference>
<protein>
    <submittedName>
        <fullName evidence="7">Glycosyl transferase family 2</fullName>
    </submittedName>
</protein>
<dbReference type="Gene3D" id="3.90.550.10">
    <property type="entry name" value="Spore Coat Polysaccharide Biosynthesis Protein SpsA, Chain A"/>
    <property type="match status" value="1"/>
</dbReference>
<dbReference type="EMBL" id="PXYI01000003">
    <property type="protein sequence ID" value="PSJ40975.1"/>
    <property type="molecule type" value="Genomic_DNA"/>
</dbReference>
<dbReference type="SUPFAM" id="SSF53448">
    <property type="entry name" value="Nucleotide-diphospho-sugar transferases"/>
    <property type="match status" value="1"/>
</dbReference>
<keyword evidence="2" id="KW-1003">Cell membrane</keyword>
<name>A0A2P7QSN8_9SPHN</name>
<keyword evidence="3" id="KW-0328">Glycosyltransferase</keyword>
<evidence type="ECO:0000256" key="2">
    <source>
        <dbReference type="ARBA" id="ARBA00022475"/>
    </source>
</evidence>
<evidence type="ECO:0000259" key="6">
    <source>
        <dbReference type="Pfam" id="PF00535"/>
    </source>
</evidence>